<proteinExistence type="inferred from homology"/>
<dbReference type="Gene3D" id="1.25.40.10">
    <property type="entry name" value="Tetratricopeptide repeat domain"/>
    <property type="match status" value="1"/>
</dbReference>
<dbReference type="PANTHER" id="PTHR47941">
    <property type="entry name" value="PENTATRICOPEPTIDE REPEAT-CONTAINING PROTEIN 3, MITOCHONDRIAL"/>
    <property type="match status" value="1"/>
</dbReference>
<organism evidence="4 5">
    <name type="scientific">Glycine soja</name>
    <name type="common">Wild soybean</name>
    <dbReference type="NCBI Taxonomy" id="3848"/>
    <lineage>
        <taxon>Eukaryota</taxon>
        <taxon>Viridiplantae</taxon>
        <taxon>Streptophyta</taxon>
        <taxon>Embryophyta</taxon>
        <taxon>Tracheophyta</taxon>
        <taxon>Spermatophyta</taxon>
        <taxon>Magnoliopsida</taxon>
        <taxon>eudicotyledons</taxon>
        <taxon>Gunneridae</taxon>
        <taxon>Pentapetalae</taxon>
        <taxon>rosids</taxon>
        <taxon>fabids</taxon>
        <taxon>Fabales</taxon>
        <taxon>Fabaceae</taxon>
        <taxon>Papilionoideae</taxon>
        <taxon>50 kb inversion clade</taxon>
        <taxon>NPAAA clade</taxon>
        <taxon>indigoferoid/millettioid clade</taxon>
        <taxon>Phaseoleae</taxon>
        <taxon>Glycine</taxon>
        <taxon>Glycine subgen. Soja</taxon>
    </lineage>
</organism>
<comment type="similarity">
    <text evidence="1">Belongs to the PPR family. P subfamily.</text>
</comment>
<protein>
    <submittedName>
        <fullName evidence="4">Putative pentatricopeptide repeat-containing protein, mitochondrial</fullName>
    </submittedName>
</protein>
<dbReference type="Proteomes" id="UP000289340">
    <property type="component" value="Chromosome 16"/>
</dbReference>
<dbReference type="Pfam" id="PF13041">
    <property type="entry name" value="PPR_2"/>
    <property type="match status" value="1"/>
</dbReference>
<evidence type="ECO:0000313" key="4">
    <source>
        <dbReference type="EMBL" id="RZB60387.1"/>
    </source>
</evidence>
<dbReference type="InterPro" id="IPR002885">
    <property type="entry name" value="PPR_rpt"/>
</dbReference>
<name>A0A445GGM4_GLYSO</name>
<keyword evidence="2" id="KW-0677">Repeat</keyword>
<dbReference type="AlphaFoldDB" id="A0A445GGM4"/>
<dbReference type="EMBL" id="QZWG01000016">
    <property type="protein sequence ID" value="RZB60387.1"/>
    <property type="molecule type" value="Genomic_DNA"/>
</dbReference>
<evidence type="ECO:0000313" key="5">
    <source>
        <dbReference type="Proteomes" id="UP000289340"/>
    </source>
</evidence>
<dbReference type="NCBIfam" id="TIGR00756">
    <property type="entry name" value="PPR"/>
    <property type="match status" value="2"/>
</dbReference>
<reference evidence="4 5" key="1">
    <citation type="submission" date="2018-09" db="EMBL/GenBank/DDBJ databases">
        <title>A high-quality reference genome of wild soybean provides a powerful tool to mine soybean genomes.</title>
        <authorList>
            <person name="Xie M."/>
            <person name="Chung C.Y.L."/>
            <person name="Li M.-W."/>
            <person name="Wong F.-L."/>
            <person name="Chan T.-F."/>
            <person name="Lam H.-M."/>
        </authorList>
    </citation>
    <scope>NUCLEOTIDE SEQUENCE [LARGE SCALE GENOMIC DNA]</scope>
    <source>
        <strain evidence="5">cv. W05</strain>
        <tissue evidence="4">Hypocotyl of etiolated seedlings</tissue>
    </source>
</reference>
<evidence type="ECO:0000256" key="2">
    <source>
        <dbReference type="ARBA" id="ARBA00022737"/>
    </source>
</evidence>
<dbReference type="InterPro" id="IPR011990">
    <property type="entry name" value="TPR-like_helical_dom_sf"/>
</dbReference>
<comment type="caution">
    <text evidence="4">The sequence shown here is derived from an EMBL/GenBank/DDBJ whole genome shotgun (WGS) entry which is preliminary data.</text>
</comment>
<gene>
    <name evidence="4" type="ORF">D0Y65_043249</name>
</gene>
<dbReference type="PROSITE" id="PS51375">
    <property type="entry name" value="PPR"/>
    <property type="match status" value="1"/>
</dbReference>
<keyword evidence="5" id="KW-1185">Reference proteome</keyword>
<feature type="repeat" description="PPR" evidence="3">
    <location>
        <begin position="10"/>
        <end position="44"/>
    </location>
</feature>
<evidence type="ECO:0000256" key="3">
    <source>
        <dbReference type="PROSITE-ProRule" id="PRU00708"/>
    </source>
</evidence>
<sequence>MLLENGLKPDIFTFSSIIDGLCRIKRTEEAFECFTEMIEWGINPNAAIYNILIRSLSTIRDVARMNKVEKANKLFDSMPRSGLNPDN</sequence>
<dbReference type="Pfam" id="PF01535">
    <property type="entry name" value="PPR"/>
    <property type="match status" value="1"/>
</dbReference>
<evidence type="ECO:0000256" key="1">
    <source>
        <dbReference type="ARBA" id="ARBA00007626"/>
    </source>
</evidence>
<accession>A0A445GGM4</accession>